<accession>A0ABV2NQN4</accession>
<reference evidence="1 2" key="1">
    <citation type="submission" date="2024-06" db="EMBL/GenBank/DDBJ databases">
        <title>Genomics of switchgrass bacterial isolates.</title>
        <authorList>
            <person name="Shade A."/>
        </authorList>
    </citation>
    <scope>NUCLEOTIDE SEQUENCE [LARGE SCALE GENOMIC DNA]</scope>
    <source>
        <strain evidence="1 2">PvP084</strain>
    </source>
</reference>
<evidence type="ECO:0000313" key="2">
    <source>
        <dbReference type="Proteomes" id="UP001549119"/>
    </source>
</evidence>
<gene>
    <name evidence="1" type="ORF">ABIC20_005959</name>
</gene>
<evidence type="ECO:0000313" key="1">
    <source>
        <dbReference type="EMBL" id="MET3868650.1"/>
    </source>
</evidence>
<dbReference type="Proteomes" id="UP001549119">
    <property type="component" value="Unassembled WGS sequence"/>
</dbReference>
<keyword evidence="2" id="KW-1185">Reference proteome</keyword>
<organism evidence="1 2">
    <name type="scientific">Methylobacterium radiotolerans</name>
    <dbReference type="NCBI Taxonomy" id="31998"/>
    <lineage>
        <taxon>Bacteria</taxon>
        <taxon>Pseudomonadati</taxon>
        <taxon>Pseudomonadota</taxon>
        <taxon>Alphaproteobacteria</taxon>
        <taxon>Hyphomicrobiales</taxon>
        <taxon>Methylobacteriaceae</taxon>
        <taxon>Methylobacterium</taxon>
    </lineage>
</organism>
<proteinExistence type="predicted"/>
<name>A0ABV2NQN4_9HYPH</name>
<dbReference type="EMBL" id="JBEPNW010000002">
    <property type="protein sequence ID" value="MET3868650.1"/>
    <property type="molecule type" value="Genomic_DNA"/>
</dbReference>
<comment type="caution">
    <text evidence="1">The sequence shown here is derived from an EMBL/GenBank/DDBJ whole genome shotgun (WGS) entry which is preliminary data.</text>
</comment>
<protein>
    <submittedName>
        <fullName evidence="1">Uncharacterized protein</fullName>
    </submittedName>
</protein>
<sequence>MRPLNTRQLGVLRAAPIGVDDASGGDPYKGGRFTYHGADGRVARGLWLSGHLEYRQVGFGGQGGLLTLSAAGRAALATEAARG</sequence>
<dbReference type="RefSeq" id="WP_209650314.1">
    <property type="nucleotide sequence ID" value="NZ_JBEPNV010000001.1"/>
</dbReference>